<evidence type="ECO:0000256" key="3">
    <source>
        <dbReference type="SAM" id="MobiDB-lite"/>
    </source>
</evidence>
<evidence type="ECO:0000256" key="1">
    <source>
        <dbReference type="ARBA" id="ARBA00022734"/>
    </source>
</evidence>
<sequence length="153" mass="16673">ENCVVRSSTKDGQQWQAEERDGGMPFALGNPFLLEMLIEENGINVVGDVSLNNFNVTCIGSVEVDEPAGKVPREVGGGGEIPEYTPTEPVAPVPGPQGQLPIPYQGPLDTLLTTNRMRVVGTPHPGAQRFTVNWKSADGETLFHFNTRFDVFY</sequence>
<dbReference type="PANTHER" id="PTHR11346">
    <property type="entry name" value="GALECTIN"/>
    <property type="match status" value="1"/>
</dbReference>
<dbReference type="SUPFAM" id="SSF49899">
    <property type="entry name" value="Concanavalin A-like lectins/glucanases"/>
    <property type="match status" value="2"/>
</dbReference>
<evidence type="ECO:0000259" key="4">
    <source>
        <dbReference type="PROSITE" id="PS51304"/>
    </source>
</evidence>
<dbReference type="Proteomes" id="UP000887561">
    <property type="component" value="Unplaced"/>
</dbReference>
<dbReference type="PROSITE" id="PS51304">
    <property type="entry name" value="GALECTIN"/>
    <property type="match status" value="2"/>
</dbReference>
<dbReference type="Gene3D" id="2.60.120.200">
    <property type="match status" value="2"/>
</dbReference>
<dbReference type="InterPro" id="IPR013320">
    <property type="entry name" value="ConA-like_dom_sf"/>
</dbReference>
<keyword evidence="5" id="KW-1185">Reference proteome</keyword>
<feature type="domain" description="Galectin" evidence="4">
    <location>
        <begin position="1"/>
        <end position="87"/>
    </location>
</feature>
<dbReference type="InterPro" id="IPR044156">
    <property type="entry name" value="Galectin-like"/>
</dbReference>
<feature type="domain" description="Galectin" evidence="4">
    <location>
        <begin position="103"/>
        <end position="153"/>
    </location>
</feature>
<feature type="compositionally biased region" description="Polar residues" evidence="3">
    <location>
        <begin position="1"/>
        <end position="16"/>
    </location>
</feature>
<dbReference type="PANTHER" id="PTHR11346:SF147">
    <property type="entry name" value="GALECTIN"/>
    <property type="match status" value="1"/>
</dbReference>
<protein>
    <recommendedName>
        <fullName evidence="2">Galectin</fullName>
    </recommendedName>
</protein>
<dbReference type="Pfam" id="PF00337">
    <property type="entry name" value="Gal-bind_lectin"/>
    <property type="match status" value="1"/>
</dbReference>
<proteinExistence type="predicted"/>
<evidence type="ECO:0000313" key="5">
    <source>
        <dbReference type="Proteomes" id="UP000887561"/>
    </source>
</evidence>
<evidence type="ECO:0000256" key="2">
    <source>
        <dbReference type="RuleBase" id="RU102079"/>
    </source>
</evidence>
<accession>A0A915MH38</accession>
<name>A0A915MH38_MELJA</name>
<dbReference type="AlphaFoldDB" id="A0A915MH38"/>
<dbReference type="InterPro" id="IPR001079">
    <property type="entry name" value="Galectin_CRD"/>
</dbReference>
<dbReference type="WBParaSite" id="scaffold35_cov163.g61">
    <property type="protein sequence ID" value="scaffold35_cov163.g61"/>
    <property type="gene ID" value="scaffold35_cov163.g61"/>
</dbReference>
<feature type="region of interest" description="Disordered" evidence="3">
    <location>
        <begin position="1"/>
        <end position="22"/>
    </location>
</feature>
<evidence type="ECO:0000313" key="6">
    <source>
        <dbReference type="WBParaSite" id="scaffold35_cov163.g61"/>
    </source>
</evidence>
<keyword evidence="1 2" id="KW-0430">Lectin</keyword>
<dbReference type="GO" id="GO:0030246">
    <property type="term" value="F:carbohydrate binding"/>
    <property type="evidence" value="ECO:0007669"/>
    <property type="project" value="UniProtKB-UniRule"/>
</dbReference>
<organism evidence="5 6">
    <name type="scientific">Meloidogyne javanica</name>
    <name type="common">Root-knot nematode worm</name>
    <dbReference type="NCBI Taxonomy" id="6303"/>
    <lineage>
        <taxon>Eukaryota</taxon>
        <taxon>Metazoa</taxon>
        <taxon>Ecdysozoa</taxon>
        <taxon>Nematoda</taxon>
        <taxon>Chromadorea</taxon>
        <taxon>Rhabditida</taxon>
        <taxon>Tylenchina</taxon>
        <taxon>Tylenchomorpha</taxon>
        <taxon>Tylenchoidea</taxon>
        <taxon>Meloidogynidae</taxon>
        <taxon>Meloidogyninae</taxon>
        <taxon>Meloidogyne</taxon>
        <taxon>Meloidogyne incognita group</taxon>
    </lineage>
</organism>
<reference evidence="6" key="1">
    <citation type="submission" date="2022-11" db="UniProtKB">
        <authorList>
            <consortium name="WormBaseParasite"/>
        </authorList>
    </citation>
    <scope>IDENTIFICATION</scope>
</reference>